<dbReference type="PANTHER" id="PTHR43135">
    <property type="entry name" value="ALPHA-D-RIBOSE 1-METHYLPHOSPHONATE 5-TRIPHOSPHATE DIPHOSPHATASE"/>
    <property type="match status" value="1"/>
</dbReference>
<dbReference type="InterPro" id="IPR032466">
    <property type="entry name" value="Metal_Hydrolase"/>
</dbReference>
<organism evidence="2 3">
    <name type="scientific">Marinilabilia rubra</name>
    <dbReference type="NCBI Taxonomy" id="2162893"/>
    <lineage>
        <taxon>Bacteria</taxon>
        <taxon>Pseudomonadati</taxon>
        <taxon>Bacteroidota</taxon>
        <taxon>Bacteroidia</taxon>
        <taxon>Marinilabiliales</taxon>
        <taxon>Marinilabiliaceae</taxon>
        <taxon>Marinilabilia</taxon>
    </lineage>
</organism>
<evidence type="ECO:0000313" key="2">
    <source>
        <dbReference type="EMBL" id="PWD98853.1"/>
    </source>
</evidence>
<dbReference type="Pfam" id="PF01979">
    <property type="entry name" value="Amidohydro_1"/>
    <property type="match status" value="1"/>
</dbReference>
<dbReference type="Gene3D" id="1.20.58.520">
    <property type="entry name" value="Amidohydrolase"/>
    <property type="match status" value="1"/>
</dbReference>
<dbReference type="Proteomes" id="UP000244956">
    <property type="component" value="Unassembled WGS sequence"/>
</dbReference>
<dbReference type="Gene3D" id="2.30.40.10">
    <property type="entry name" value="Urease, subunit C, domain 1"/>
    <property type="match status" value="1"/>
</dbReference>
<keyword evidence="3" id="KW-1185">Reference proteome</keyword>
<dbReference type="EMBL" id="QEWP01000011">
    <property type="protein sequence ID" value="PWD98853.1"/>
    <property type="molecule type" value="Genomic_DNA"/>
</dbReference>
<dbReference type="AlphaFoldDB" id="A0A2U2B740"/>
<dbReference type="SUPFAM" id="SSF51338">
    <property type="entry name" value="Composite domain of metallo-dependent hydrolases"/>
    <property type="match status" value="1"/>
</dbReference>
<dbReference type="RefSeq" id="WP_109265112.1">
    <property type="nucleotide sequence ID" value="NZ_QEWP01000011.1"/>
</dbReference>
<dbReference type="PANTHER" id="PTHR43135:SF3">
    <property type="entry name" value="ALPHA-D-RIBOSE 1-METHYLPHOSPHONATE 5-TRIPHOSPHATE DIPHOSPHATASE"/>
    <property type="match status" value="1"/>
</dbReference>
<dbReference type="OrthoDB" id="9797498at2"/>
<comment type="caution">
    <text evidence="2">The sequence shown here is derived from an EMBL/GenBank/DDBJ whole genome shotgun (WGS) entry which is preliminary data.</text>
</comment>
<dbReference type="Gene3D" id="3.30.110.90">
    <property type="entry name" value="Amidohydrolase"/>
    <property type="match status" value="1"/>
</dbReference>
<keyword evidence="2" id="KW-0378">Hydrolase</keyword>
<name>A0A2U2B740_9BACT</name>
<evidence type="ECO:0000259" key="1">
    <source>
        <dbReference type="Pfam" id="PF01979"/>
    </source>
</evidence>
<dbReference type="GO" id="GO:0016810">
    <property type="term" value="F:hydrolase activity, acting on carbon-nitrogen (but not peptide) bonds"/>
    <property type="evidence" value="ECO:0007669"/>
    <property type="project" value="InterPro"/>
</dbReference>
<feature type="domain" description="Amidohydrolase-related" evidence="1">
    <location>
        <begin position="338"/>
        <end position="442"/>
    </location>
</feature>
<proteinExistence type="predicted"/>
<accession>A0A2U2B740</accession>
<gene>
    <name evidence="2" type="ORF">DDZ16_14040</name>
</gene>
<evidence type="ECO:0000313" key="3">
    <source>
        <dbReference type="Proteomes" id="UP000244956"/>
    </source>
</evidence>
<protein>
    <submittedName>
        <fullName evidence="2">Amidohydrolase</fullName>
    </submittedName>
</protein>
<dbReference type="InterPro" id="IPR051781">
    <property type="entry name" value="Metallo-dep_Hydrolase"/>
</dbReference>
<reference evidence="2 3" key="1">
    <citation type="submission" date="2018-05" db="EMBL/GenBank/DDBJ databases">
        <title>Marinilabilia rubrum sp. nov., isolated from saltern sediment.</title>
        <authorList>
            <person name="Zhang R."/>
        </authorList>
    </citation>
    <scope>NUCLEOTIDE SEQUENCE [LARGE SCALE GENOMIC DNA]</scope>
    <source>
        <strain evidence="2 3">WTE16</strain>
    </source>
</reference>
<sequence length="477" mass="53900">MKIFKWIVKIALVIIGVIFLVVVSVLAIDQYQTRYLKNRNKDLANAGTCLVTHVNVIPMTSDTILMDQMVYIREGKIEAIGEAIDVQNVKVVEGKNKYLLPGLIDMHVHLWDRYELGLYLANGVTAIRNVWGMPMHLRIKEAVSNNKIYSPSFFTTGPKLTGPEFIGSDNLQIFAPEEGRERVRSYKKRGYDFIKTYYGLPKDIFDAVIDQAAISGMDIVAHPSNKVPYTYHFNSQIASIEHAEDIVQRALDYKLDTLKLNQLANEFADSPHTSMCPTLMAFYNIYNMLEDDEILSDSMVQYMNPAIKMLDSHTQFDRWHNAKMEDTAVVSRIKNQHEFHLLAIRKLHDAGVNIVCGTDAGIGITVPGYSIHQELSFYRQAGLSNFEVLKAATINAAKTHKIINNMGSIEKGKIANLILVDNNPLIDPGVLKKPDMVFVNGRGLDRYTLNSFEEKSRNRNGLLATLIRFVENSVVEK</sequence>
<dbReference type="SUPFAM" id="SSF51556">
    <property type="entry name" value="Metallo-dependent hydrolases"/>
    <property type="match status" value="1"/>
</dbReference>
<dbReference type="Gene3D" id="3.40.50.10910">
    <property type="entry name" value="Amidohydrolase"/>
    <property type="match status" value="1"/>
</dbReference>
<dbReference type="InterPro" id="IPR011059">
    <property type="entry name" value="Metal-dep_hydrolase_composite"/>
</dbReference>
<dbReference type="InterPro" id="IPR006680">
    <property type="entry name" value="Amidohydro-rel"/>
</dbReference>